<evidence type="ECO:0000313" key="2">
    <source>
        <dbReference type="EMBL" id="GMT10254.1"/>
    </source>
</evidence>
<evidence type="ECO:0000256" key="1">
    <source>
        <dbReference type="SAM" id="MobiDB-lite"/>
    </source>
</evidence>
<feature type="region of interest" description="Disordered" evidence="1">
    <location>
        <begin position="21"/>
        <end position="40"/>
    </location>
</feature>
<comment type="caution">
    <text evidence="2">The sequence shown here is derived from an EMBL/GenBank/DDBJ whole genome shotgun (WGS) entry which is preliminary data.</text>
</comment>
<dbReference type="Proteomes" id="UP001432322">
    <property type="component" value="Unassembled WGS sequence"/>
</dbReference>
<feature type="region of interest" description="Disordered" evidence="1">
    <location>
        <begin position="573"/>
        <end position="592"/>
    </location>
</feature>
<feature type="compositionally biased region" description="Acidic residues" evidence="1">
    <location>
        <begin position="581"/>
        <end position="592"/>
    </location>
</feature>
<feature type="non-terminal residue" evidence="2">
    <location>
        <position position="592"/>
    </location>
</feature>
<keyword evidence="3" id="KW-1185">Reference proteome</keyword>
<evidence type="ECO:0000313" key="3">
    <source>
        <dbReference type="Proteomes" id="UP001432322"/>
    </source>
</evidence>
<gene>
    <name evidence="2" type="ORF">PFISCL1PPCAC_1551</name>
</gene>
<sequence length="592" mass="67493">LILFAVYRTAEVMHRAGRHGNLQPLPLQPQHNPEPPGLVDGGEIRVPCTSMRVDTAEGLHVIRNGANDEDQYLNSGQTDAFSFISPSEDILLWVNASGTELVVFNVRLQMIIRTHKIKVSPQCVGLILSKRCVLYTTSNGFLLIGSMGDGTFRKIEESCVTMLLNGSPVGLHLGMRPNRSKAMMGRSTYLVDDGKTVLQLLADPACALFYSVKDIIEAATCRIPSNDNFNVSTPAMMIPAHMIGRQQQRQMRNTSNSNCVSTIRHFFLDNLPSTRRPMGPGDVYESAIMRLENRILMGVQPFQGVLENWTWFDIRTGAYRDEPIAPIVAGTSPAVDPGDTYRIRLNPLNPYEIYVHITNYRMMQPDGNRRNELWVMGMSTERETFHWKRRERPPPLESASPAIRNTLMTPMDWTTTASGSTYVRWIDYEAMGQMDHYIYEFRNPNGFILTRVENRVFPLHSLCERVLQGFVQQTFRDPTRRKQLQRYVISHSDRLRAAVTGVLTHVDFVRYLYALFLMDTTHVYYAHEQVYDDSYDLVEHQKRVIAMMSESTPFRSLFNTLFVNRANARPAAVRAAPQPMEEGENEEEEEEG</sequence>
<reference evidence="2" key="1">
    <citation type="submission" date="2023-10" db="EMBL/GenBank/DDBJ databases">
        <title>Genome assembly of Pristionchus species.</title>
        <authorList>
            <person name="Yoshida K."/>
            <person name="Sommer R.J."/>
        </authorList>
    </citation>
    <scope>NUCLEOTIDE SEQUENCE</scope>
    <source>
        <strain evidence="2">RS5133</strain>
    </source>
</reference>
<dbReference type="EMBL" id="BTSY01000001">
    <property type="protein sequence ID" value="GMT10254.1"/>
    <property type="molecule type" value="Genomic_DNA"/>
</dbReference>
<organism evidence="2 3">
    <name type="scientific">Pristionchus fissidentatus</name>
    <dbReference type="NCBI Taxonomy" id="1538716"/>
    <lineage>
        <taxon>Eukaryota</taxon>
        <taxon>Metazoa</taxon>
        <taxon>Ecdysozoa</taxon>
        <taxon>Nematoda</taxon>
        <taxon>Chromadorea</taxon>
        <taxon>Rhabditida</taxon>
        <taxon>Rhabditina</taxon>
        <taxon>Diplogasteromorpha</taxon>
        <taxon>Diplogasteroidea</taxon>
        <taxon>Neodiplogasteridae</taxon>
        <taxon>Pristionchus</taxon>
    </lineage>
</organism>
<name>A0AAV5UX14_9BILA</name>
<proteinExistence type="predicted"/>
<dbReference type="AlphaFoldDB" id="A0AAV5UX14"/>
<feature type="compositionally biased region" description="Low complexity" evidence="1">
    <location>
        <begin position="22"/>
        <end position="31"/>
    </location>
</feature>
<accession>A0AAV5UX14</accession>
<protein>
    <submittedName>
        <fullName evidence="2">Uncharacterized protein</fullName>
    </submittedName>
</protein>
<feature type="non-terminal residue" evidence="2">
    <location>
        <position position="1"/>
    </location>
</feature>